<evidence type="ECO:0000313" key="2">
    <source>
        <dbReference type="Proteomes" id="UP000807469"/>
    </source>
</evidence>
<comment type="caution">
    <text evidence="1">The sequence shown here is derived from an EMBL/GenBank/DDBJ whole genome shotgun (WGS) entry which is preliminary data.</text>
</comment>
<dbReference type="AlphaFoldDB" id="A0A9P6CYK0"/>
<sequence>MRLCEGYIRIGGGPEEPRWQMSIFAWSPPRCLRCVRRGAWCVARLSSIFKFFETDGSIEDQEKPWRNGVDSRWLDQLMRIGEGRTVMLTILQAFCALASYQERGLLEGAAKLASQDHVVVLVNGLRISKGSLHHGVGFKLVSWIAMYSASTTPAGRLLTTIDFKLKVQVRLVLGHHISPQDKLIDAFWQAAEALSAFESAIPLLILNFGSGRTAELGGGGKDAYVDALIDYEF</sequence>
<name>A0A9P6CYK0_9AGAR</name>
<protein>
    <submittedName>
        <fullName evidence="1">Uncharacterized protein</fullName>
    </submittedName>
</protein>
<keyword evidence="2" id="KW-1185">Reference proteome</keyword>
<dbReference type="Proteomes" id="UP000807469">
    <property type="component" value="Unassembled WGS sequence"/>
</dbReference>
<evidence type="ECO:0000313" key="1">
    <source>
        <dbReference type="EMBL" id="KAF9477565.1"/>
    </source>
</evidence>
<proteinExistence type="predicted"/>
<accession>A0A9P6CYK0</accession>
<reference evidence="1" key="1">
    <citation type="submission" date="2020-11" db="EMBL/GenBank/DDBJ databases">
        <authorList>
            <consortium name="DOE Joint Genome Institute"/>
            <person name="Ahrendt S."/>
            <person name="Riley R."/>
            <person name="Andreopoulos W."/>
            <person name="Labutti K."/>
            <person name="Pangilinan J."/>
            <person name="Ruiz-Duenas F.J."/>
            <person name="Barrasa J.M."/>
            <person name="Sanchez-Garcia M."/>
            <person name="Camarero S."/>
            <person name="Miyauchi S."/>
            <person name="Serrano A."/>
            <person name="Linde D."/>
            <person name="Babiker R."/>
            <person name="Drula E."/>
            <person name="Ayuso-Fernandez I."/>
            <person name="Pacheco R."/>
            <person name="Padilla G."/>
            <person name="Ferreira P."/>
            <person name="Barriuso J."/>
            <person name="Kellner H."/>
            <person name="Castanera R."/>
            <person name="Alfaro M."/>
            <person name="Ramirez L."/>
            <person name="Pisabarro A.G."/>
            <person name="Kuo A."/>
            <person name="Tritt A."/>
            <person name="Lipzen A."/>
            <person name="He G."/>
            <person name="Yan M."/>
            <person name="Ng V."/>
            <person name="Cullen D."/>
            <person name="Martin F."/>
            <person name="Rosso M.-N."/>
            <person name="Henrissat B."/>
            <person name="Hibbett D."/>
            <person name="Martinez A.T."/>
            <person name="Grigoriev I.V."/>
        </authorList>
    </citation>
    <scope>NUCLEOTIDE SEQUENCE</scope>
    <source>
        <strain evidence="1">CIRM-BRFM 674</strain>
    </source>
</reference>
<organism evidence="1 2">
    <name type="scientific">Pholiota conissans</name>
    <dbReference type="NCBI Taxonomy" id="109636"/>
    <lineage>
        <taxon>Eukaryota</taxon>
        <taxon>Fungi</taxon>
        <taxon>Dikarya</taxon>
        <taxon>Basidiomycota</taxon>
        <taxon>Agaricomycotina</taxon>
        <taxon>Agaricomycetes</taxon>
        <taxon>Agaricomycetidae</taxon>
        <taxon>Agaricales</taxon>
        <taxon>Agaricineae</taxon>
        <taxon>Strophariaceae</taxon>
        <taxon>Pholiota</taxon>
    </lineage>
</organism>
<gene>
    <name evidence="1" type="ORF">BDN70DRAFT_896438</name>
</gene>
<dbReference type="EMBL" id="MU155257">
    <property type="protein sequence ID" value="KAF9477565.1"/>
    <property type="molecule type" value="Genomic_DNA"/>
</dbReference>